<proteinExistence type="predicted"/>
<feature type="transmembrane region" description="Helical" evidence="1">
    <location>
        <begin position="61"/>
        <end position="90"/>
    </location>
</feature>
<sequence>MAESIYELQKYLLTDATPTIIWFSVNFLVTLIWWTIPRYINLCRKKYNLSPRMVIWPMKDFLPACYSCGSAIIAVTITGIFVAVPIMLWYTIGWKFGCKIVCGAIHKFVTGISFSKEEKVQIALGIIEKDNDDDNDDEGWG</sequence>
<keyword evidence="1" id="KW-0472">Membrane</keyword>
<evidence type="ECO:0000313" key="2">
    <source>
        <dbReference type="EMBL" id="KKL95421.1"/>
    </source>
</evidence>
<protein>
    <submittedName>
        <fullName evidence="2">Uncharacterized protein</fullName>
    </submittedName>
</protein>
<organism evidence="2">
    <name type="scientific">marine sediment metagenome</name>
    <dbReference type="NCBI Taxonomy" id="412755"/>
    <lineage>
        <taxon>unclassified sequences</taxon>
        <taxon>metagenomes</taxon>
        <taxon>ecological metagenomes</taxon>
    </lineage>
</organism>
<dbReference type="AlphaFoldDB" id="A0A0F9GXL0"/>
<feature type="transmembrane region" description="Helical" evidence="1">
    <location>
        <begin position="20"/>
        <end position="40"/>
    </location>
</feature>
<comment type="caution">
    <text evidence="2">The sequence shown here is derived from an EMBL/GenBank/DDBJ whole genome shotgun (WGS) entry which is preliminary data.</text>
</comment>
<dbReference type="EMBL" id="LAZR01018681">
    <property type="protein sequence ID" value="KKL95421.1"/>
    <property type="molecule type" value="Genomic_DNA"/>
</dbReference>
<keyword evidence="1" id="KW-1133">Transmembrane helix</keyword>
<gene>
    <name evidence="2" type="ORF">LCGC14_1854790</name>
</gene>
<name>A0A0F9GXL0_9ZZZZ</name>
<keyword evidence="1" id="KW-0812">Transmembrane</keyword>
<evidence type="ECO:0000256" key="1">
    <source>
        <dbReference type="SAM" id="Phobius"/>
    </source>
</evidence>
<reference evidence="2" key="1">
    <citation type="journal article" date="2015" name="Nature">
        <title>Complex archaea that bridge the gap between prokaryotes and eukaryotes.</title>
        <authorList>
            <person name="Spang A."/>
            <person name="Saw J.H."/>
            <person name="Jorgensen S.L."/>
            <person name="Zaremba-Niedzwiedzka K."/>
            <person name="Martijn J."/>
            <person name="Lind A.E."/>
            <person name="van Eijk R."/>
            <person name="Schleper C."/>
            <person name="Guy L."/>
            <person name="Ettema T.J."/>
        </authorList>
    </citation>
    <scope>NUCLEOTIDE SEQUENCE</scope>
</reference>
<accession>A0A0F9GXL0</accession>